<protein>
    <submittedName>
        <fullName evidence="14">TonB-dependent receptor</fullName>
    </submittedName>
</protein>
<dbReference type="KEGG" id="scor:J3U87_29895"/>
<evidence type="ECO:0000256" key="11">
    <source>
        <dbReference type="RuleBase" id="RU003357"/>
    </source>
</evidence>
<dbReference type="EMBL" id="CP071793">
    <property type="protein sequence ID" value="QTD49817.1"/>
    <property type="molecule type" value="Genomic_DNA"/>
</dbReference>
<keyword evidence="7 10" id="KW-0472">Membrane</keyword>
<evidence type="ECO:0000256" key="6">
    <source>
        <dbReference type="ARBA" id="ARBA00023077"/>
    </source>
</evidence>
<evidence type="ECO:0000313" key="14">
    <source>
        <dbReference type="EMBL" id="QTD49817.1"/>
    </source>
</evidence>
<comment type="subcellular location">
    <subcellularLocation>
        <location evidence="1 10">Cell outer membrane</location>
        <topology evidence="1 10">Multi-pass membrane protein</topology>
    </subcellularLocation>
</comment>
<evidence type="ECO:0000259" key="13">
    <source>
        <dbReference type="Pfam" id="PF07715"/>
    </source>
</evidence>
<dbReference type="RefSeq" id="WP_237379447.1">
    <property type="nucleotide sequence ID" value="NZ_CP071793.1"/>
</dbReference>
<evidence type="ECO:0000256" key="1">
    <source>
        <dbReference type="ARBA" id="ARBA00004571"/>
    </source>
</evidence>
<dbReference type="AlphaFoldDB" id="A0A8A4TK08"/>
<dbReference type="InterPro" id="IPR037066">
    <property type="entry name" value="Plug_dom_sf"/>
</dbReference>
<keyword evidence="3 10" id="KW-1134">Transmembrane beta strand</keyword>
<evidence type="ECO:0000256" key="3">
    <source>
        <dbReference type="ARBA" id="ARBA00022452"/>
    </source>
</evidence>
<dbReference type="GO" id="GO:0009279">
    <property type="term" value="C:cell outer membrane"/>
    <property type="evidence" value="ECO:0007669"/>
    <property type="project" value="UniProtKB-SubCell"/>
</dbReference>
<dbReference type="SUPFAM" id="SSF56935">
    <property type="entry name" value="Porins"/>
    <property type="match status" value="1"/>
</dbReference>
<dbReference type="Gene3D" id="2.40.170.20">
    <property type="entry name" value="TonB-dependent receptor, beta-barrel domain"/>
    <property type="match status" value="1"/>
</dbReference>
<keyword evidence="4 10" id="KW-0812">Transmembrane</keyword>
<keyword evidence="2 10" id="KW-0813">Transport</keyword>
<evidence type="ECO:0000256" key="8">
    <source>
        <dbReference type="ARBA" id="ARBA00023170"/>
    </source>
</evidence>
<dbReference type="PROSITE" id="PS52016">
    <property type="entry name" value="TONB_DEPENDENT_REC_3"/>
    <property type="match status" value="1"/>
</dbReference>
<proteinExistence type="inferred from homology"/>
<name>A0A8A4TK08_SULCO</name>
<keyword evidence="6 11" id="KW-0798">TonB box</keyword>
<organism evidence="14 15">
    <name type="scientific">Sulfidibacter corallicola</name>
    <dbReference type="NCBI Taxonomy" id="2818388"/>
    <lineage>
        <taxon>Bacteria</taxon>
        <taxon>Pseudomonadati</taxon>
        <taxon>Acidobacteriota</taxon>
        <taxon>Holophagae</taxon>
        <taxon>Acanthopleuribacterales</taxon>
        <taxon>Acanthopleuribacteraceae</taxon>
        <taxon>Sulfidibacter</taxon>
    </lineage>
</organism>
<dbReference type="Pfam" id="PF00593">
    <property type="entry name" value="TonB_dep_Rec_b-barrel"/>
    <property type="match status" value="1"/>
</dbReference>
<comment type="similarity">
    <text evidence="10 11">Belongs to the TonB-dependent receptor family.</text>
</comment>
<feature type="domain" description="TonB-dependent receptor-like beta-barrel" evidence="12">
    <location>
        <begin position="286"/>
        <end position="608"/>
    </location>
</feature>
<evidence type="ECO:0000256" key="9">
    <source>
        <dbReference type="ARBA" id="ARBA00023237"/>
    </source>
</evidence>
<dbReference type="InterPro" id="IPR039426">
    <property type="entry name" value="TonB-dep_rcpt-like"/>
</dbReference>
<dbReference type="InterPro" id="IPR036942">
    <property type="entry name" value="Beta-barrel_TonB_sf"/>
</dbReference>
<dbReference type="GO" id="GO:0015344">
    <property type="term" value="F:siderophore uptake transmembrane transporter activity"/>
    <property type="evidence" value="ECO:0007669"/>
    <property type="project" value="TreeGrafter"/>
</dbReference>
<evidence type="ECO:0000256" key="5">
    <source>
        <dbReference type="ARBA" id="ARBA00022729"/>
    </source>
</evidence>
<keyword evidence="15" id="KW-1185">Reference proteome</keyword>
<dbReference type="PANTHER" id="PTHR30069">
    <property type="entry name" value="TONB-DEPENDENT OUTER MEMBRANE RECEPTOR"/>
    <property type="match status" value="1"/>
</dbReference>
<sequence length="663" mass="74157">MLTNAICLLSLYLMWQIDPLKQDPHGEPPIQNELSLEDLLELRVSVASIEAEGILETPAVVSRYEAEDMRRIGLTTLREMLSLIPGLVPIDTEIGTTSLMLRGLAEFFNQKILFLLNGVPYWQPSHGDNPLWGIPLEAVSHVEVIRGPGAVLYGTNATAGVVNIVLEEIDGGRASATLGSHAQRELGFAYGGVPRSLSQTRYTVAGSWRDEKGYAGLFENRPPPPFFPPGSPSRGTLERFHHAKSLLARMQIGRTDFLAHAFTSSSSGLAGPATPINRAELQYEGYLLHVAHRWSRTTYDLTLFGDYNNFFLKIPTDNLIDGRYHAIQEFSNDGRDNARGRLGAQVNLNLNDSLDWFSGIDYEHRESGEYGNTPADPARDRLVTMTPQHHDELALYSQLDWNTERWRLVVGARATHHERIGWRTQPRMALIYRPTTVHSFKLLYGEGFNTPNFVQTSLVIPNVVLGNPDLVPETVATFDLAYTYATSHALFVANIYRFEGSDFIVRTPLPDRRESMYLNARSFHRTGGELDFQFSYRKFKTMASAAYNDAGNRELADDPTALFSPRWNGSLGVRYRLGERHHLGLSARYVGPQDTASDYTLVHAAYSFSYRGFHTSLVGGNLLDQTPLHADIANQARDRLSPNGDPSPFGRISFRIVLDAFGR</sequence>
<dbReference type="Gene3D" id="2.170.130.10">
    <property type="entry name" value="TonB-dependent receptor, plug domain"/>
    <property type="match status" value="1"/>
</dbReference>
<reference evidence="14" key="1">
    <citation type="submission" date="2021-03" db="EMBL/GenBank/DDBJ databases">
        <title>Acanthopleuribacteraceae sp. M133.</title>
        <authorList>
            <person name="Wang G."/>
        </authorList>
    </citation>
    <scope>NUCLEOTIDE SEQUENCE</scope>
    <source>
        <strain evidence="14">M133</strain>
    </source>
</reference>
<evidence type="ECO:0000256" key="10">
    <source>
        <dbReference type="PROSITE-ProRule" id="PRU01360"/>
    </source>
</evidence>
<dbReference type="Proteomes" id="UP000663929">
    <property type="component" value="Chromosome"/>
</dbReference>
<dbReference type="PANTHER" id="PTHR30069:SF29">
    <property type="entry name" value="HEMOGLOBIN AND HEMOGLOBIN-HAPTOGLOBIN-BINDING PROTEIN 1-RELATED"/>
    <property type="match status" value="1"/>
</dbReference>
<evidence type="ECO:0000256" key="2">
    <source>
        <dbReference type="ARBA" id="ARBA00022448"/>
    </source>
</evidence>
<evidence type="ECO:0000256" key="4">
    <source>
        <dbReference type="ARBA" id="ARBA00022692"/>
    </source>
</evidence>
<keyword evidence="9 10" id="KW-0998">Cell outer membrane</keyword>
<evidence type="ECO:0000256" key="7">
    <source>
        <dbReference type="ARBA" id="ARBA00023136"/>
    </source>
</evidence>
<accession>A0A8A4TK08</accession>
<dbReference type="InterPro" id="IPR000531">
    <property type="entry name" value="Beta-barrel_TonB"/>
</dbReference>
<feature type="domain" description="TonB-dependent receptor plug" evidence="13">
    <location>
        <begin position="56"/>
        <end position="161"/>
    </location>
</feature>
<keyword evidence="5" id="KW-0732">Signal</keyword>
<keyword evidence="8 14" id="KW-0675">Receptor</keyword>
<evidence type="ECO:0000313" key="15">
    <source>
        <dbReference type="Proteomes" id="UP000663929"/>
    </source>
</evidence>
<dbReference type="GO" id="GO:0044718">
    <property type="term" value="P:siderophore transmembrane transport"/>
    <property type="evidence" value="ECO:0007669"/>
    <property type="project" value="TreeGrafter"/>
</dbReference>
<dbReference type="Pfam" id="PF07715">
    <property type="entry name" value="Plug"/>
    <property type="match status" value="1"/>
</dbReference>
<gene>
    <name evidence="14" type="ORF">J3U87_29895</name>
</gene>
<dbReference type="InterPro" id="IPR012910">
    <property type="entry name" value="Plug_dom"/>
</dbReference>
<evidence type="ECO:0000259" key="12">
    <source>
        <dbReference type="Pfam" id="PF00593"/>
    </source>
</evidence>